<dbReference type="EMBL" id="OA565519">
    <property type="protein sequence ID" value="CAD7197180.1"/>
    <property type="molecule type" value="Genomic_DNA"/>
</dbReference>
<reference evidence="2" key="1">
    <citation type="submission" date="2020-11" db="EMBL/GenBank/DDBJ databases">
        <authorList>
            <person name="Tran Van P."/>
        </authorList>
    </citation>
    <scope>NUCLEOTIDE SEQUENCE</scope>
</reference>
<gene>
    <name evidence="2" type="ORF">TDIB3V08_LOCUS3493</name>
</gene>
<feature type="signal peptide" evidence="1">
    <location>
        <begin position="1"/>
        <end position="19"/>
    </location>
</feature>
<name>A0A7R8Z5R1_TIMDO</name>
<evidence type="ECO:0000256" key="1">
    <source>
        <dbReference type="SAM" id="SignalP"/>
    </source>
</evidence>
<protein>
    <recommendedName>
        <fullName evidence="3">Secreted protein</fullName>
    </recommendedName>
</protein>
<keyword evidence="1" id="KW-0732">Signal</keyword>
<feature type="chain" id="PRO_5031447546" description="Secreted protein" evidence="1">
    <location>
        <begin position="20"/>
        <end position="62"/>
    </location>
</feature>
<evidence type="ECO:0000313" key="2">
    <source>
        <dbReference type="EMBL" id="CAD7197180.1"/>
    </source>
</evidence>
<sequence length="62" mass="7046">MRHLLGVILPLLRPELVVCVCDASDLVTQQMRHNAVNVEMKFRAVDQVFRMVALARTIISVE</sequence>
<accession>A0A7R8Z5R1</accession>
<proteinExistence type="predicted"/>
<evidence type="ECO:0008006" key="3">
    <source>
        <dbReference type="Google" id="ProtNLM"/>
    </source>
</evidence>
<dbReference type="AlphaFoldDB" id="A0A7R8Z5R1"/>
<organism evidence="2">
    <name type="scientific">Timema douglasi</name>
    <name type="common">Walking stick</name>
    <dbReference type="NCBI Taxonomy" id="61478"/>
    <lineage>
        <taxon>Eukaryota</taxon>
        <taxon>Metazoa</taxon>
        <taxon>Ecdysozoa</taxon>
        <taxon>Arthropoda</taxon>
        <taxon>Hexapoda</taxon>
        <taxon>Insecta</taxon>
        <taxon>Pterygota</taxon>
        <taxon>Neoptera</taxon>
        <taxon>Polyneoptera</taxon>
        <taxon>Phasmatodea</taxon>
        <taxon>Timematodea</taxon>
        <taxon>Timematoidea</taxon>
        <taxon>Timematidae</taxon>
        <taxon>Timema</taxon>
    </lineage>
</organism>